<dbReference type="AlphaFoldDB" id="A0A1M5IQ63"/>
<dbReference type="GO" id="GO:0032259">
    <property type="term" value="P:methylation"/>
    <property type="evidence" value="ECO:0007669"/>
    <property type="project" value="UniProtKB-KW"/>
</dbReference>
<keyword evidence="2" id="KW-0489">Methyltransferase</keyword>
<feature type="domain" description="Methyltransferase" evidence="1">
    <location>
        <begin position="111"/>
        <end position="192"/>
    </location>
</feature>
<organism evidence="2 3">
    <name type="scientific">Salegentibacter echinorum</name>
    <dbReference type="NCBI Taxonomy" id="1073325"/>
    <lineage>
        <taxon>Bacteria</taxon>
        <taxon>Pseudomonadati</taxon>
        <taxon>Bacteroidota</taxon>
        <taxon>Flavobacteriia</taxon>
        <taxon>Flavobacteriales</taxon>
        <taxon>Flavobacteriaceae</taxon>
        <taxon>Salegentibacter</taxon>
    </lineage>
</organism>
<evidence type="ECO:0000313" key="3">
    <source>
        <dbReference type="Proteomes" id="UP000183945"/>
    </source>
</evidence>
<keyword evidence="2" id="KW-0808">Transferase</keyword>
<name>A0A1M5IQ63_SALEC</name>
<protein>
    <submittedName>
        <fullName evidence="2">Methyltransferase domain-containing protein</fullName>
    </submittedName>
</protein>
<dbReference type="STRING" id="1073325.SAMN05444483_10884"/>
<dbReference type="Pfam" id="PF13649">
    <property type="entry name" value="Methyltransf_25"/>
    <property type="match status" value="1"/>
</dbReference>
<evidence type="ECO:0000313" key="2">
    <source>
        <dbReference type="EMBL" id="SHG30385.1"/>
    </source>
</evidence>
<dbReference type="InterPro" id="IPR029063">
    <property type="entry name" value="SAM-dependent_MTases_sf"/>
</dbReference>
<accession>A0A1M5IQ63</accession>
<dbReference type="Gene3D" id="3.40.50.150">
    <property type="entry name" value="Vaccinia Virus protein VP39"/>
    <property type="match status" value="1"/>
</dbReference>
<keyword evidence="3" id="KW-1185">Reference proteome</keyword>
<dbReference type="Proteomes" id="UP000183945">
    <property type="component" value="Unassembled WGS sequence"/>
</dbReference>
<dbReference type="SUPFAM" id="SSF53335">
    <property type="entry name" value="S-adenosyl-L-methionine-dependent methyltransferases"/>
    <property type="match status" value="1"/>
</dbReference>
<dbReference type="EMBL" id="FQVT01000008">
    <property type="protein sequence ID" value="SHG30385.1"/>
    <property type="molecule type" value="Genomic_DNA"/>
</dbReference>
<proteinExistence type="predicted"/>
<evidence type="ECO:0000259" key="1">
    <source>
        <dbReference type="Pfam" id="PF13649"/>
    </source>
</evidence>
<dbReference type="GO" id="GO:0008168">
    <property type="term" value="F:methyltransferase activity"/>
    <property type="evidence" value="ECO:0007669"/>
    <property type="project" value="UniProtKB-KW"/>
</dbReference>
<reference evidence="3" key="1">
    <citation type="submission" date="2016-11" db="EMBL/GenBank/DDBJ databases">
        <authorList>
            <person name="Varghese N."/>
            <person name="Submissions S."/>
        </authorList>
    </citation>
    <scope>NUCLEOTIDE SEQUENCE [LARGE SCALE GENOMIC DNA]</scope>
    <source>
        <strain evidence="3">DSM 24579</strain>
    </source>
</reference>
<gene>
    <name evidence="2" type="ORF">SAMN05444483_10884</name>
</gene>
<sequence length="267" mass="30252">MQRYILNFKLKKRFKVLFTASFFILLANITATFVILQPAGPNQDELMIKHRKNKKPWPTKDAMVQVYEKNLWGGNQSEFYSGDGSHYPALVAPYLAVVSKFFTSFKASPVVCDLGCGDFNIGKELVKYTKKYSAVDIVPRLIEHHKNNFSAENLEFHCLNIATDNVPPGDCAILRQVLQHLSNAEIAKVAEKLNYYKYVILTEHVPQGDFTPNIDIISGQGIRLKKNSGVNLLAAPFNFKVKEERHLVSLVPENKKGVIVTMLYQVF</sequence>
<dbReference type="InterPro" id="IPR041698">
    <property type="entry name" value="Methyltransf_25"/>
</dbReference>